<dbReference type="PANTHER" id="PTHR45080">
    <property type="entry name" value="CONTACTIN 5"/>
    <property type="match status" value="1"/>
</dbReference>
<gene>
    <name evidence="20" type="ORF">ILUMI_03264</name>
</gene>
<dbReference type="SMART" id="SM00408">
    <property type="entry name" value="IGc2"/>
    <property type="match status" value="11"/>
</dbReference>
<evidence type="ECO:0000313" key="20">
    <source>
        <dbReference type="EMBL" id="KAF2902921.1"/>
    </source>
</evidence>
<accession>A0A8K0DEZ1</accession>
<feature type="domain" description="EGF-like" evidence="16">
    <location>
        <begin position="2114"/>
        <end position="2151"/>
    </location>
</feature>
<feature type="domain" description="EGF-like" evidence="16">
    <location>
        <begin position="1785"/>
        <end position="1821"/>
    </location>
</feature>
<feature type="disulfide bond" evidence="11">
    <location>
        <begin position="1828"/>
        <end position="1838"/>
    </location>
</feature>
<evidence type="ECO:0000259" key="19">
    <source>
        <dbReference type="PROSITE" id="PS51115"/>
    </source>
</evidence>
<evidence type="ECO:0008006" key="22">
    <source>
        <dbReference type="Google" id="ProtNLM"/>
    </source>
</evidence>
<proteinExistence type="predicted"/>
<dbReference type="PROSITE" id="PS00010">
    <property type="entry name" value="ASX_HYDROXYL"/>
    <property type="match status" value="1"/>
</dbReference>
<dbReference type="InterPro" id="IPR003599">
    <property type="entry name" value="Ig_sub"/>
</dbReference>
<feature type="domain" description="Laminin G" evidence="15">
    <location>
        <begin position="1609"/>
        <end position="1787"/>
    </location>
</feature>
<evidence type="ECO:0000259" key="15">
    <source>
        <dbReference type="PROSITE" id="PS50025"/>
    </source>
</evidence>
<feature type="region of interest" description="Disordered" evidence="14">
    <location>
        <begin position="1115"/>
        <end position="1139"/>
    </location>
</feature>
<feature type="disulfide bond" evidence="11">
    <location>
        <begin position="1792"/>
        <end position="1809"/>
    </location>
</feature>
<feature type="disulfide bond" evidence="11">
    <location>
        <begin position="1849"/>
        <end position="1858"/>
    </location>
</feature>
<dbReference type="InterPro" id="IPR001791">
    <property type="entry name" value="Laminin_G"/>
</dbReference>
<evidence type="ECO:0000256" key="4">
    <source>
        <dbReference type="ARBA" id="ARBA00022729"/>
    </source>
</evidence>
<dbReference type="Pfam" id="PF24973">
    <property type="entry name" value="EGF_LMN_ATRN"/>
    <property type="match status" value="1"/>
</dbReference>
<feature type="domain" description="Laminin G" evidence="15">
    <location>
        <begin position="2159"/>
        <end position="2339"/>
    </location>
</feature>
<feature type="disulfide bond" evidence="11">
    <location>
        <begin position="1811"/>
        <end position="1820"/>
    </location>
</feature>
<keyword evidence="9 13" id="KW-0424">Laminin EGF-like domain</keyword>
<dbReference type="SUPFAM" id="SSF49899">
    <property type="entry name" value="Concanavalin A-like lectins/glucanases"/>
    <property type="match status" value="3"/>
</dbReference>
<keyword evidence="6" id="KW-0084">Basement membrane</keyword>
<dbReference type="GO" id="GO:0043025">
    <property type="term" value="C:neuronal cell body"/>
    <property type="evidence" value="ECO:0007669"/>
    <property type="project" value="TreeGrafter"/>
</dbReference>
<comment type="caution">
    <text evidence="20">The sequence shown here is derived from an EMBL/GenBank/DDBJ whole genome shotgun (WGS) entry which is preliminary data.</text>
</comment>
<dbReference type="SMART" id="SM00409">
    <property type="entry name" value="IG"/>
    <property type="match status" value="11"/>
</dbReference>
<dbReference type="PROSITE" id="PS51115">
    <property type="entry name" value="LAMININ_IVA"/>
    <property type="match status" value="2"/>
</dbReference>
<dbReference type="SUPFAM" id="SSF48726">
    <property type="entry name" value="Immunoglobulin"/>
    <property type="match status" value="11"/>
</dbReference>
<feature type="domain" description="Ig-like" evidence="18">
    <location>
        <begin position="1145"/>
        <end position="1222"/>
    </location>
</feature>
<feature type="domain" description="Ig-like" evidence="18">
    <location>
        <begin position="1428"/>
        <end position="1499"/>
    </location>
</feature>
<evidence type="ECO:0000256" key="11">
    <source>
        <dbReference type="PROSITE-ProRule" id="PRU00076"/>
    </source>
</evidence>
<dbReference type="InterPro" id="IPR013151">
    <property type="entry name" value="Immunoglobulin_dom"/>
</dbReference>
<dbReference type="EMBL" id="VTPC01001142">
    <property type="protein sequence ID" value="KAF2902921.1"/>
    <property type="molecule type" value="Genomic_DNA"/>
</dbReference>
<dbReference type="Pfam" id="PF00053">
    <property type="entry name" value="EGF_laminin"/>
    <property type="match status" value="2"/>
</dbReference>
<dbReference type="GO" id="GO:0048513">
    <property type="term" value="P:animal organ development"/>
    <property type="evidence" value="ECO:0007669"/>
    <property type="project" value="UniProtKB-ARBA"/>
</dbReference>
<evidence type="ECO:0000256" key="12">
    <source>
        <dbReference type="PROSITE-ProRule" id="PRU00122"/>
    </source>
</evidence>
<feature type="disulfide bond" evidence="12">
    <location>
        <begin position="2312"/>
        <end position="2339"/>
    </location>
</feature>
<dbReference type="GO" id="GO:0030424">
    <property type="term" value="C:axon"/>
    <property type="evidence" value="ECO:0007669"/>
    <property type="project" value="TreeGrafter"/>
</dbReference>
<dbReference type="CDD" id="cd00110">
    <property type="entry name" value="LamG"/>
    <property type="match status" value="3"/>
</dbReference>
<evidence type="ECO:0000256" key="2">
    <source>
        <dbReference type="ARBA" id="ARBA00022525"/>
    </source>
</evidence>
<feature type="region of interest" description="Disordered" evidence="14">
    <location>
        <begin position="2040"/>
        <end position="2064"/>
    </location>
</feature>
<evidence type="ECO:0000259" key="18">
    <source>
        <dbReference type="PROSITE" id="PS50835"/>
    </source>
</evidence>
<dbReference type="GO" id="GO:0005886">
    <property type="term" value="C:plasma membrane"/>
    <property type="evidence" value="ECO:0007669"/>
    <property type="project" value="TreeGrafter"/>
</dbReference>
<dbReference type="FunFam" id="2.10.25.10:FF:000106">
    <property type="entry name" value="Heparan sulfate proteoglycan 2"/>
    <property type="match status" value="1"/>
</dbReference>
<feature type="domain" description="Ig-like" evidence="18">
    <location>
        <begin position="734"/>
        <end position="823"/>
    </location>
</feature>
<keyword evidence="2" id="KW-0964">Secreted</keyword>
<dbReference type="Gene3D" id="2.60.40.10">
    <property type="entry name" value="Immunoglobulins"/>
    <property type="match status" value="11"/>
</dbReference>
<dbReference type="InterPro" id="IPR000742">
    <property type="entry name" value="EGF"/>
</dbReference>
<feature type="domain" description="Ig-like" evidence="18">
    <location>
        <begin position="544"/>
        <end position="634"/>
    </location>
</feature>
<evidence type="ECO:0000313" key="21">
    <source>
        <dbReference type="Proteomes" id="UP000801492"/>
    </source>
</evidence>
<feature type="domain" description="Ig-like" evidence="18">
    <location>
        <begin position="644"/>
        <end position="724"/>
    </location>
</feature>
<keyword evidence="8" id="KW-0325">Glycoprotein</keyword>
<evidence type="ECO:0000256" key="8">
    <source>
        <dbReference type="ARBA" id="ARBA00023180"/>
    </source>
</evidence>
<dbReference type="PROSITE" id="PS50025">
    <property type="entry name" value="LAM_G_DOMAIN"/>
    <property type="match status" value="3"/>
</dbReference>
<dbReference type="SMART" id="SM00281">
    <property type="entry name" value="LamB"/>
    <property type="match status" value="2"/>
</dbReference>
<feature type="disulfide bond" evidence="13">
    <location>
        <begin position="197"/>
        <end position="209"/>
    </location>
</feature>
<feature type="domain" description="Laminin IV type A" evidence="19">
    <location>
        <begin position="272"/>
        <end position="454"/>
    </location>
</feature>
<protein>
    <recommendedName>
        <fullName evidence="22">Basement membrane-specific heparan sulfate proteoglycan core protein</fullName>
    </recommendedName>
</protein>
<feature type="domain" description="Laminin EGF-like" evidence="17">
    <location>
        <begin position="144"/>
        <end position="190"/>
    </location>
</feature>
<dbReference type="Pfam" id="PF02210">
    <property type="entry name" value="Laminin_G_2"/>
    <property type="match status" value="3"/>
</dbReference>
<sequence length="2358" mass="257647">MPGGQSSRNTAPDVELISDNQINLLYFGRDYPQANSNQSFSVSLLEQHWQRADGQKADREHLLMTLADLKAILIKATYTTNTREAALLSVSLDIANERNTGRERASSVEQCHCPVGYRGLSCEDCDVGYTRALDGLYLGRCEPCSCNGHSSECDPETGDCLNCRDHTTGPNCESCLPGYELDPITGLCRWGSGQIDCECNVNGSISSVCRQGVCQCKTNVEGNRCDHCRSGTFSLSASNPEGCLECFCSGITDQCSESNLYVEQIPSQILYQHNHGYTLTDENQRDRITTDFTLNVAENKIGYSFRPGSNERLYWSLPADFTGNKIKSYGGKLEFSQQYTAGRFGSGYMPDKDIIIVGNGINIYWSNPSAPGPDRNNRVSVQLSTSGNWQRQDYRQGPRPASREDILIALANINAVLVRATLASDTATSYISDITLDTAVVQYTRQPQARDVEVCRCPPGYRGTSCELCAAGYYRDINDLHTGPLGSCTRCPCSGNEDSCSLGPDNRVVCSCLPGYTGSACQDTESTTPPYPTPTYPPPTNEPPSIFIDIDAPPVQVVNVGTNLRVRCSATSTSPNIPIRLQWSKEGGYLSPNHAIDDGRGILVITNIREADAGSYICQANNGFIVVTKHITINVGGVNPPRRPTVSISPPTLQINEGEAIELYCRSEGHPAPTLQFIRSNGQQLNPTHSFTSGVFRIPHALVADQGEYECIATNIAGSERSTTYIYVIQVPGPTMIVQINPPRYYGNTGDTFTLTCDAPKPIREISWSRAGGQPLPYSSSRSPDGSVLTIFDVRVEDAGVYICRVTSYSGTVGSGNATVQISGGHTEFPTVKVEPERISIAQGTSAEIRCDASGVPPPTIKWTKVSENLPHNIQQIGSVLRLQNVQLRDRGVYVCVATNSVGYAQGTTIIEIERLEVPIIEIHPSKALTVTAGSSLVMQCRVSAGSPEPELHWSRPNGQPLSPSIEQLANGVLRFTSITINDSGEYTCTASNKAGKTTAVGHVEVHTIPVLTISPHSGVVVVREGQYIRLECRASGVPQPTVQWSKQTTTYGGGIPRILAEQDLVSRQAQNVAIYEITRVTAADQGYYICQGRNSAGAAEERVRLEIESYPTRGDITVRPGEDGSAGTGDNQVTPYPPYIPPRPSFRDNEHIPPYSDKTFVAPVGTRAELRCQTKSPGISDPIYVNWVRGDNSSLPDNSIMSSGILYIDNVQPSDAGEYRCLGIHPSGAIVFSFSAYLEVISPPRITLQPPKQIVRPGDNAYIECAATGEQPITITWTAINRQMPESAYTQGGHLRFHGIQVIDAGRYRCTAVNSAGEADAVADVIVQDGQGPTITAEDREQTAVIGTQLTLHCIVRGGNEYPPPQVHWFREHVPMPPNARINGEYVQIVDIQPSDGGRYFCEVATEGGTASDYIDVRVEQPSARAPQASGELDIQASQPSAQVGDTVDLYCRSNEPGVITSWSKLSGRFANNVQESGGTLRISSARHENTGTYRCEARGYHGVYHKDYNFEVIDTSYDTVQGEQPVETKTAPLGATVLMDCRTDLEPPVSYQWSKPGGVLPRDINIHSRTIQVNEVRAADAGSYVCTASNGRTSIDIPTILIVTGIVPYFAQAPVSYVSLPTLPDAYVQFNFEISFKPETPDGLILYNGHRKSTAKSDFISLALVNGVPEFRFNLGQGVSVVRGDRPLAIRQWHTVKVSRNRKRATMYVDGQGPFAGASEGKFLGLDLTEPLYLGGVPNFREIAPEVQVDTGFVGCISRFKIGHSHQDILRDATIKEGITTCETCSENPCHNQGVCQEALTSEGYSCICPSGFSGPTCNRRGGEACTPYACGPGRCIDTEENFKCLCPMGRAGRRCEREIAIYEPGFVNDAYIAYPTPKPQRRLKVSLKFKPKDLNDGILLYCGESEEGHGDFASLTIKDRHVEFRFDVGNEPVIIRSDREIQPGQWLAVTASKFLNEGRLLVNGDPPVTQRIARNHKTLNLHTALYVGGIDKQRVHINRGVGINNGFNGCVSEINISGLDLNIIQSVQDSANVEDCSSLDSRDANESSNEIIPPYEGQRYPYENTPIPYDSRQTGCSSNPCRNDGQCYPLSPTHYKCNCVHGYSGQNCEIPPNLCEHLQPCQNGGTCNGTTSVYNCDCLMGFTGTNCEQRSEIRNEVNFNGNGYVELSRSLLSHANDDENEVIAFELSTNSTDGLIFWHGQRPQEDGQGQDYISLAVVDGYVEYSFELGSGPAIIYNNQVRINDGERHRVILKRRGRWGSIEVDNDHIVEGYADGITNQMNCHGNIYLGGTPNNSLMTGHRYLRGFSGCIHGFELQDSRMLDIGAKAIRGVNVKHCSSSNDIFSVFDRPEDDFIH</sequence>
<evidence type="ECO:0000256" key="7">
    <source>
        <dbReference type="ARBA" id="ARBA00023157"/>
    </source>
</evidence>
<dbReference type="GO" id="GO:0008046">
    <property type="term" value="F:axon guidance receptor activity"/>
    <property type="evidence" value="ECO:0007669"/>
    <property type="project" value="TreeGrafter"/>
</dbReference>
<dbReference type="GO" id="GO:0050808">
    <property type="term" value="P:synapse organization"/>
    <property type="evidence" value="ECO:0007669"/>
    <property type="project" value="TreeGrafter"/>
</dbReference>
<dbReference type="InterPro" id="IPR013320">
    <property type="entry name" value="ConA-like_dom_sf"/>
</dbReference>
<dbReference type="SUPFAM" id="SSF57196">
    <property type="entry name" value="EGF/Laminin"/>
    <property type="match status" value="3"/>
</dbReference>
<dbReference type="SMART" id="SM00179">
    <property type="entry name" value="EGF_CA"/>
    <property type="match status" value="4"/>
</dbReference>
<dbReference type="PROSITE" id="PS50027">
    <property type="entry name" value="EGF_LAM_2"/>
    <property type="match status" value="2"/>
</dbReference>
<feature type="domain" description="Ig-like" evidence="18">
    <location>
        <begin position="1536"/>
        <end position="1600"/>
    </location>
</feature>
<dbReference type="PROSITE" id="PS50835">
    <property type="entry name" value="IG_LIKE"/>
    <property type="match status" value="11"/>
</dbReference>
<dbReference type="InterPro" id="IPR000152">
    <property type="entry name" value="EGF-type_Asp/Asn_hydroxyl_site"/>
</dbReference>
<feature type="domain" description="Ig-like" evidence="18">
    <location>
        <begin position="1010"/>
        <end position="1107"/>
    </location>
</feature>
<dbReference type="Pfam" id="PF00052">
    <property type="entry name" value="Laminin_B"/>
    <property type="match status" value="2"/>
</dbReference>
<feature type="disulfide bond" evidence="13">
    <location>
        <begin position="216"/>
        <end position="225"/>
    </location>
</feature>
<dbReference type="OrthoDB" id="10055367at2759"/>
<dbReference type="InterPro" id="IPR036179">
    <property type="entry name" value="Ig-like_dom_sf"/>
</dbReference>
<dbReference type="Proteomes" id="UP000801492">
    <property type="component" value="Unassembled WGS sequence"/>
</dbReference>
<feature type="domain" description="Laminin G" evidence="15">
    <location>
        <begin position="1864"/>
        <end position="2039"/>
    </location>
</feature>
<dbReference type="PANTHER" id="PTHR45080:SF8">
    <property type="entry name" value="IG-LIKE DOMAIN-CONTAINING PROTEIN"/>
    <property type="match status" value="1"/>
</dbReference>
<dbReference type="Pfam" id="PF13927">
    <property type="entry name" value="Ig_3"/>
    <property type="match status" value="10"/>
</dbReference>
<dbReference type="InterPro" id="IPR013783">
    <property type="entry name" value="Ig-like_fold"/>
</dbReference>
<keyword evidence="4" id="KW-0732">Signal</keyword>
<dbReference type="GO" id="GO:0007156">
    <property type="term" value="P:homophilic cell adhesion via plasma membrane adhesion molecules"/>
    <property type="evidence" value="ECO:0007669"/>
    <property type="project" value="TreeGrafter"/>
</dbReference>
<feature type="disulfide bond" evidence="11">
    <location>
        <begin position="2102"/>
        <end position="2111"/>
    </location>
</feature>
<dbReference type="Pfam" id="PF00008">
    <property type="entry name" value="EGF"/>
    <property type="match status" value="1"/>
</dbReference>
<dbReference type="InterPro" id="IPR056863">
    <property type="entry name" value="LMN_ATRN_NET-like_EGF"/>
</dbReference>
<dbReference type="SMART" id="SM00181">
    <property type="entry name" value="EGF"/>
    <property type="match status" value="7"/>
</dbReference>
<dbReference type="InterPro" id="IPR001881">
    <property type="entry name" value="EGF-like_Ca-bd_dom"/>
</dbReference>
<dbReference type="SMART" id="SM00282">
    <property type="entry name" value="LamG"/>
    <property type="match status" value="3"/>
</dbReference>
<evidence type="ECO:0000256" key="10">
    <source>
        <dbReference type="ARBA" id="ARBA00023319"/>
    </source>
</evidence>
<evidence type="ECO:0000256" key="9">
    <source>
        <dbReference type="ARBA" id="ARBA00023292"/>
    </source>
</evidence>
<evidence type="ECO:0000256" key="3">
    <source>
        <dbReference type="ARBA" id="ARBA00022530"/>
    </source>
</evidence>
<dbReference type="PROSITE" id="PS00022">
    <property type="entry name" value="EGF_1"/>
    <property type="match status" value="5"/>
</dbReference>
<evidence type="ECO:0000256" key="14">
    <source>
        <dbReference type="SAM" id="MobiDB-lite"/>
    </source>
</evidence>
<dbReference type="GO" id="GO:0005604">
    <property type="term" value="C:basement membrane"/>
    <property type="evidence" value="ECO:0007669"/>
    <property type="project" value="UniProtKB-SubCell"/>
</dbReference>
<dbReference type="CDD" id="cd00096">
    <property type="entry name" value="Ig"/>
    <property type="match status" value="2"/>
</dbReference>
<keyword evidence="10" id="KW-0393">Immunoglobulin domain</keyword>
<dbReference type="Pfam" id="PF00047">
    <property type="entry name" value="ig"/>
    <property type="match status" value="1"/>
</dbReference>
<evidence type="ECO:0000259" key="17">
    <source>
        <dbReference type="PROSITE" id="PS50027"/>
    </source>
</evidence>
<evidence type="ECO:0000256" key="1">
    <source>
        <dbReference type="ARBA" id="ARBA00004302"/>
    </source>
</evidence>
<feature type="domain" description="Ig-like" evidence="18">
    <location>
        <begin position="919"/>
        <end position="1007"/>
    </location>
</feature>
<dbReference type="PROSITE" id="PS50026">
    <property type="entry name" value="EGF_3"/>
    <property type="match status" value="4"/>
</dbReference>
<evidence type="ECO:0000259" key="16">
    <source>
        <dbReference type="PROSITE" id="PS50026"/>
    </source>
</evidence>
<dbReference type="InterPro" id="IPR003598">
    <property type="entry name" value="Ig_sub2"/>
</dbReference>
<feature type="disulfide bond" evidence="11">
    <location>
        <begin position="2141"/>
        <end position="2150"/>
    </location>
</feature>
<comment type="caution">
    <text evidence="11">Lacks conserved residue(s) required for the propagation of feature annotation.</text>
</comment>
<keyword evidence="11" id="KW-0245">EGF-like domain</keyword>
<dbReference type="FunFam" id="2.10.25.10:FF:000307">
    <property type="entry name" value="Basement membrane-specific heparan sulfate proteoglycan core protein"/>
    <property type="match status" value="1"/>
</dbReference>
<keyword evidence="21" id="KW-1185">Reference proteome</keyword>
<feature type="domain" description="Laminin IV type A" evidence="19">
    <location>
        <begin position="1"/>
        <end position="110"/>
    </location>
</feature>
<keyword evidence="5" id="KW-0677">Repeat</keyword>
<dbReference type="FunFam" id="2.60.40.10:FF:000032">
    <property type="entry name" value="palladin isoform X1"/>
    <property type="match status" value="3"/>
</dbReference>
<dbReference type="InterPro" id="IPR050958">
    <property type="entry name" value="Cell_Adh-Cytoskel_Orgn"/>
</dbReference>
<dbReference type="SMART" id="SM00180">
    <property type="entry name" value="EGF_Lam"/>
    <property type="match status" value="4"/>
</dbReference>
<feature type="domain" description="Laminin EGF-like" evidence="17">
    <location>
        <begin position="197"/>
        <end position="245"/>
    </location>
</feature>
<evidence type="ECO:0000256" key="5">
    <source>
        <dbReference type="ARBA" id="ARBA00022737"/>
    </source>
</evidence>
<dbReference type="PROSITE" id="PS01248">
    <property type="entry name" value="EGF_LAM_1"/>
    <property type="match status" value="3"/>
</dbReference>
<dbReference type="CDD" id="cd00054">
    <property type="entry name" value="EGF_CA"/>
    <property type="match status" value="4"/>
</dbReference>
<feature type="domain" description="Ig-like" evidence="18">
    <location>
        <begin position="1245"/>
        <end position="1327"/>
    </location>
</feature>
<evidence type="ECO:0000256" key="6">
    <source>
        <dbReference type="ARBA" id="ARBA00022869"/>
    </source>
</evidence>
<dbReference type="InterPro" id="IPR007110">
    <property type="entry name" value="Ig-like_dom"/>
</dbReference>
<keyword evidence="7 11" id="KW-1015">Disulfide bond</keyword>
<feature type="disulfide bond" evidence="13">
    <location>
        <begin position="163"/>
        <end position="172"/>
    </location>
</feature>
<organism evidence="20 21">
    <name type="scientific">Ignelater luminosus</name>
    <name type="common">Cucubano</name>
    <name type="synonym">Pyrophorus luminosus</name>
    <dbReference type="NCBI Taxonomy" id="2038154"/>
    <lineage>
        <taxon>Eukaryota</taxon>
        <taxon>Metazoa</taxon>
        <taxon>Ecdysozoa</taxon>
        <taxon>Arthropoda</taxon>
        <taxon>Hexapoda</taxon>
        <taxon>Insecta</taxon>
        <taxon>Pterygota</taxon>
        <taxon>Neoptera</taxon>
        <taxon>Endopterygota</taxon>
        <taxon>Coleoptera</taxon>
        <taxon>Polyphaga</taxon>
        <taxon>Elateriformia</taxon>
        <taxon>Elateroidea</taxon>
        <taxon>Elateridae</taxon>
        <taxon>Agrypninae</taxon>
        <taxon>Pyrophorini</taxon>
        <taxon>Ignelater</taxon>
    </lineage>
</organism>
<feature type="domain" description="Ig-like" evidence="18">
    <location>
        <begin position="1334"/>
        <end position="1419"/>
    </location>
</feature>
<dbReference type="InterPro" id="IPR002049">
    <property type="entry name" value="LE_dom"/>
</dbReference>
<keyword evidence="3" id="KW-0272">Extracellular matrix</keyword>
<dbReference type="CDD" id="cd00055">
    <property type="entry name" value="EGF_Lam"/>
    <property type="match status" value="3"/>
</dbReference>
<dbReference type="InterPro" id="IPR000034">
    <property type="entry name" value="Laminin_IV"/>
</dbReference>
<reference evidence="20" key="1">
    <citation type="submission" date="2019-08" db="EMBL/GenBank/DDBJ databases">
        <title>The genome of the North American firefly Photinus pyralis.</title>
        <authorList>
            <consortium name="Photinus pyralis genome working group"/>
            <person name="Fallon T.R."/>
            <person name="Sander Lower S.E."/>
            <person name="Weng J.-K."/>
        </authorList>
    </citation>
    <scope>NUCLEOTIDE SEQUENCE</scope>
    <source>
        <strain evidence="20">TRF0915ILg1</strain>
        <tissue evidence="20">Whole body</tissue>
    </source>
</reference>
<feature type="domain" description="EGF-like" evidence="16">
    <location>
        <begin position="2075"/>
        <end position="2112"/>
    </location>
</feature>
<feature type="domain" description="EGF-like" evidence="16">
    <location>
        <begin position="1824"/>
        <end position="1859"/>
    </location>
</feature>
<feature type="domain" description="Ig-like" evidence="18">
    <location>
        <begin position="830"/>
        <end position="912"/>
    </location>
</feature>
<dbReference type="GO" id="GO:0005509">
    <property type="term" value="F:calcium ion binding"/>
    <property type="evidence" value="ECO:0007669"/>
    <property type="project" value="InterPro"/>
</dbReference>
<evidence type="ECO:0000256" key="13">
    <source>
        <dbReference type="PROSITE-ProRule" id="PRU00460"/>
    </source>
</evidence>
<dbReference type="Gene3D" id="2.10.25.10">
    <property type="entry name" value="Laminin"/>
    <property type="match status" value="6"/>
</dbReference>
<dbReference type="Gene3D" id="2.60.120.200">
    <property type="match status" value="3"/>
</dbReference>
<dbReference type="Gene3D" id="2.170.300.10">
    <property type="entry name" value="Tie2 ligand-binding domain superfamily"/>
    <property type="match status" value="1"/>
</dbReference>
<dbReference type="PROSITE" id="PS01186">
    <property type="entry name" value="EGF_2"/>
    <property type="match status" value="4"/>
</dbReference>
<comment type="subcellular location">
    <subcellularLocation>
        <location evidence="1">Secreted</location>
        <location evidence="1">Extracellular space</location>
        <location evidence="1">Extracellular matrix</location>
        <location evidence="1">Basement membrane</location>
    </subcellularLocation>
</comment>
<name>A0A8K0DEZ1_IGNLU</name>